<dbReference type="Pfam" id="PF00899">
    <property type="entry name" value="ThiF"/>
    <property type="match status" value="1"/>
</dbReference>
<name>A0ABQ4KB95_9BACI</name>
<keyword evidence="1" id="KW-1133">Transmembrane helix</keyword>
<dbReference type="RefSeq" id="WP_212963591.1">
    <property type="nucleotide sequence ID" value="NZ_BOQT01000017.1"/>
</dbReference>
<organism evidence="3 4">
    <name type="scientific">Siminovitchia fordii</name>
    <dbReference type="NCBI Taxonomy" id="254759"/>
    <lineage>
        <taxon>Bacteria</taxon>
        <taxon>Bacillati</taxon>
        <taxon>Bacillota</taxon>
        <taxon>Bacilli</taxon>
        <taxon>Bacillales</taxon>
        <taxon>Bacillaceae</taxon>
        <taxon>Siminovitchia</taxon>
    </lineage>
</organism>
<dbReference type="GO" id="GO:0016779">
    <property type="term" value="F:nucleotidyltransferase activity"/>
    <property type="evidence" value="ECO:0007669"/>
    <property type="project" value="UniProtKB-KW"/>
</dbReference>
<dbReference type="EMBL" id="BOQT01000017">
    <property type="protein sequence ID" value="GIN22425.1"/>
    <property type="molecule type" value="Genomic_DNA"/>
</dbReference>
<sequence>MDSQLERYSRQMLFKPIGPEGQIEIGKKHALIVGVGALGTHTSELLARAGVRKLTLIDRDYVDRSNLQRQHLFTERDAAEQWPKAEAAKERLKNINSQVEVEAIVAQADAALLEDIIADVDLLVDGTDNFETRFLMNDLSQKYKIPYVFGSCVGSFGMAFTIIPGVTPCLQCLIKRLPLQGQTCDTVGIIAPAVQMVTAHQGAEALKILSGNMEAVRKTYVSFDLWENEYLSLKADALKESNCLSCGETPEYPFLQSGQEMKVAVLCGRDTVQIRPADNQSFPLEKLVDQWRSAGLAVGGNPFLISVTKDGAKAVFFKDGRALIHGTKDLNEARKIYHSLVG</sequence>
<accession>A0ABQ4KB95</accession>
<dbReference type="InterPro" id="IPR045886">
    <property type="entry name" value="ThiF/MoeB/HesA"/>
</dbReference>
<dbReference type="InterPro" id="IPR035985">
    <property type="entry name" value="Ubiquitin-activating_enz"/>
</dbReference>
<protein>
    <submittedName>
        <fullName evidence="3">Thiazole biosynthesis adenylyltransferase ThiF</fullName>
    </submittedName>
</protein>
<evidence type="ECO:0000256" key="1">
    <source>
        <dbReference type="SAM" id="Phobius"/>
    </source>
</evidence>
<dbReference type="Proteomes" id="UP000680279">
    <property type="component" value="Unassembled WGS sequence"/>
</dbReference>
<dbReference type="SUPFAM" id="SSF69572">
    <property type="entry name" value="Activating enzymes of the ubiquitin-like proteins"/>
    <property type="match status" value="1"/>
</dbReference>
<keyword evidence="1" id="KW-0812">Transmembrane</keyword>
<feature type="transmembrane region" description="Helical" evidence="1">
    <location>
        <begin position="145"/>
        <end position="166"/>
    </location>
</feature>
<dbReference type="PANTHER" id="PTHR10953:SF102">
    <property type="entry name" value="ADENYLYLTRANSFERASE AND SULFURTRANSFERASE MOCS3"/>
    <property type="match status" value="1"/>
</dbReference>
<keyword evidence="3" id="KW-0808">Transferase</keyword>
<evidence type="ECO:0000313" key="4">
    <source>
        <dbReference type="Proteomes" id="UP000680279"/>
    </source>
</evidence>
<keyword evidence="4" id="KW-1185">Reference proteome</keyword>
<proteinExistence type="predicted"/>
<comment type="caution">
    <text evidence="3">The sequence shown here is derived from an EMBL/GenBank/DDBJ whole genome shotgun (WGS) entry which is preliminary data.</text>
</comment>
<evidence type="ECO:0000313" key="3">
    <source>
        <dbReference type="EMBL" id="GIN22425.1"/>
    </source>
</evidence>
<reference evidence="3 4" key="1">
    <citation type="submission" date="2021-03" db="EMBL/GenBank/DDBJ databases">
        <title>Antimicrobial resistance genes in bacteria isolated from Japanese honey, and their potential for conferring macrolide and lincosamide resistance in the American foulbrood pathogen Paenibacillus larvae.</title>
        <authorList>
            <person name="Okamoto M."/>
            <person name="Kumagai M."/>
            <person name="Kanamori H."/>
            <person name="Takamatsu D."/>
        </authorList>
    </citation>
    <scope>NUCLEOTIDE SEQUENCE [LARGE SCALE GENOMIC DNA]</scope>
    <source>
        <strain evidence="3 4">J1TS3</strain>
    </source>
</reference>
<dbReference type="CDD" id="cd00757">
    <property type="entry name" value="ThiF_MoeB_HesA_family"/>
    <property type="match status" value="1"/>
</dbReference>
<feature type="domain" description="THIF-type NAD/FAD binding fold" evidence="2">
    <location>
        <begin position="8"/>
        <end position="244"/>
    </location>
</feature>
<dbReference type="PANTHER" id="PTHR10953">
    <property type="entry name" value="UBIQUITIN-ACTIVATING ENZYME E1"/>
    <property type="match status" value="1"/>
</dbReference>
<gene>
    <name evidence="3" type="ORF">J1TS3_35590</name>
</gene>
<dbReference type="Gene3D" id="3.40.50.720">
    <property type="entry name" value="NAD(P)-binding Rossmann-like Domain"/>
    <property type="match status" value="1"/>
</dbReference>
<keyword evidence="1" id="KW-0472">Membrane</keyword>
<keyword evidence="3" id="KW-0548">Nucleotidyltransferase</keyword>
<evidence type="ECO:0000259" key="2">
    <source>
        <dbReference type="Pfam" id="PF00899"/>
    </source>
</evidence>
<dbReference type="InterPro" id="IPR000594">
    <property type="entry name" value="ThiF_NAD_FAD-bd"/>
</dbReference>